<name>A0ABQ6MTD5_9STRA</name>
<feature type="region of interest" description="Disordered" evidence="1">
    <location>
        <begin position="1"/>
        <end position="25"/>
    </location>
</feature>
<keyword evidence="3" id="KW-1185">Reference proteome</keyword>
<comment type="caution">
    <text evidence="2">The sequence shown here is derived from an EMBL/GenBank/DDBJ whole genome shotgun (WGS) entry which is preliminary data.</text>
</comment>
<organism evidence="2 3">
    <name type="scientific">Tetraparma gracilis</name>
    <dbReference type="NCBI Taxonomy" id="2962635"/>
    <lineage>
        <taxon>Eukaryota</taxon>
        <taxon>Sar</taxon>
        <taxon>Stramenopiles</taxon>
        <taxon>Ochrophyta</taxon>
        <taxon>Bolidophyceae</taxon>
        <taxon>Parmales</taxon>
        <taxon>Triparmaceae</taxon>
        <taxon>Tetraparma</taxon>
    </lineage>
</organism>
<protein>
    <submittedName>
        <fullName evidence="2">Uncharacterized protein</fullName>
    </submittedName>
</protein>
<evidence type="ECO:0000313" key="3">
    <source>
        <dbReference type="Proteomes" id="UP001165060"/>
    </source>
</evidence>
<evidence type="ECO:0000313" key="2">
    <source>
        <dbReference type="EMBL" id="GMI31916.1"/>
    </source>
</evidence>
<proteinExistence type="predicted"/>
<dbReference type="Proteomes" id="UP001165060">
    <property type="component" value="Unassembled WGS sequence"/>
</dbReference>
<gene>
    <name evidence="2" type="ORF">TeGR_g8314</name>
</gene>
<feature type="non-terminal residue" evidence="2">
    <location>
        <position position="136"/>
    </location>
</feature>
<reference evidence="2 3" key="1">
    <citation type="journal article" date="2023" name="Commun. Biol.">
        <title>Genome analysis of Parmales, the sister group of diatoms, reveals the evolutionary specialization of diatoms from phago-mixotrophs to photoautotrophs.</title>
        <authorList>
            <person name="Ban H."/>
            <person name="Sato S."/>
            <person name="Yoshikawa S."/>
            <person name="Yamada K."/>
            <person name="Nakamura Y."/>
            <person name="Ichinomiya M."/>
            <person name="Sato N."/>
            <person name="Blanc-Mathieu R."/>
            <person name="Endo H."/>
            <person name="Kuwata A."/>
            <person name="Ogata H."/>
        </authorList>
    </citation>
    <scope>NUCLEOTIDE SEQUENCE [LARGE SCALE GENOMIC DNA]</scope>
</reference>
<feature type="compositionally biased region" description="Basic and acidic residues" evidence="1">
    <location>
        <begin position="1"/>
        <end position="24"/>
    </location>
</feature>
<sequence length="136" mass="14758">MSAAERMRATGAHERNRSIKRDRASAWSAGKASELVEAALAVDPHSLPSLLPSDVLPILWEADLHSAFEAGLENLARRQHTADSSHPSALGALLASAWYGDPVLLATLSEQFPRAARRHKLLTINNVRKSVPGEYS</sequence>
<accession>A0ABQ6MTD5</accession>
<evidence type="ECO:0000256" key="1">
    <source>
        <dbReference type="SAM" id="MobiDB-lite"/>
    </source>
</evidence>
<dbReference type="EMBL" id="BRYB01003169">
    <property type="protein sequence ID" value="GMI31916.1"/>
    <property type="molecule type" value="Genomic_DNA"/>
</dbReference>